<evidence type="ECO:0000256" key="1">
    <source>
        <dbReference type="SAM" id="Phobius"/>
    </source>
</evidence>
<dbReference type="PANTHER" id="PTHR28077:SF1">
    <property type="entry name" value="INOSITOL PHOSPHORYLCERAMIDE SYNTHASE REGULATORY SUBUNIT KEI1"/>
    <property type="match status" value="1"/>
</dbReference>
<dbReference type="InterPro" id="IPR013862">
    <property type="entry name" value="Kei1"/>
</dbReference>
<evidence type="ECO:0000313" key="3">
    <source>
        <dbReference type="RefSeq" id="XP_033458865.1"/>
    </source>
</evidence>
<dbReference type="RefSeq" id="XP_033458865.1">
    <property type="nucleotide sequence ID" value="XM_033605224.1"/>
</dbReference>
<dbReference type="PANTHER" id="PTHR28077">
    <property type="entry name" value="INOSITOL PHOSPHORYLCERAMIDE SYNTHASE REGULATORY SUBUNIT KEI1"/>
    <property type="match status" value="1"/>
</dbReference>
<feature type="transmembrane region" description="Helical" evidence="1">
    <location>
        <begin position="203"/>
        <end position="224"/>
    </location>
</feature>
<accession>A0A6J3M2U6</accession>
<organism evidence="3">
    <name type="scientific">Dissoconium aciculare CBS 342.82</name>
    <dbReference type="NCBI Taxonomy" id="1314786"/>
    <lineage>
        <taxon>Eukaryota</taxon>
        <taxon>Fungi</taxon>
        <taxon>Dikarya</taxon>
        <taxon>Ascomycota</taxon>
        <taxon>Pezizomycotina</taxon>
        <taxon>Dothideomycetes</taxon>
        <taxon>Dothideomycetidae</taxon>
        <taxon>Mycosphaerellales</taxon>
        <taxon>Dissoconiaceae</taxon>
        <taxon>Dissoconium</taxon>
    </lineage>
</organism>
<proteinExistence type="predicted"/>
<reference evidence="3" key="2">
    <citation type="submission" date="2020-04" db="EMBL/GenBank/DDBJ databases">
        <authorList>
            <consortium name="NCBI Genome Project"/>
        </authorList>
    </citation>
    <scope>NUCLEOTIDE SEQUENCE</scope>
    <source>
        <strain evidence="3">CBS 342.82</strain>
    </source>
</reference>
<dbReference type="GO" id="GO:0000139">
    <property type="term" value="C:Golgi membrane"/>
    <property type="evidence" value="ECO:0007669"/>
    <property type="project" value="TreeGrafter"/>
</dbReference>
<dbReference type="AlphaFoldDB" id="A0A6J3M2U6"/>
<name>A0A6J3M2U6_9PEZI</name>
<dbReference type="GeneID" id="54363024"/>
<feature type="transmembrane region" description="Helical" evidence="1">
    <location>
        <begin position="88"/>
        <end position="113"/>
    </location>
</feature>
<dbReference type="GO" id="GO:0070917">
    <property type="term" value="F:inositol phosphoceramide synthase regulator activity"/>
    <property type="evidence" value="ECO:0007669"/>
    <property type="project" value="InterPro"/>
</dbReference>
<feature type="transmembrane region" description="Helical" evidence="1">
    <location>
        <begin position="26"/>
        <end position="46"/>
    </location>
</feature>
<dbReference type="Proteomes" id="UP000504637">
    <property type="component" value="Unplaced"/>
</dbReference>
<dbReference type="GO" id="GO:0070916">
    <property type="term" value="C:inositol phosphoceramide synthase complex"/>
    <property type="evidence" value="ECO:0007669"/>
    <property type="project" value="TreeGrafter"/>
</dbReference>
<reference evidence="3" key="3">
    <citation type="submission" date="2025-08" db="UniProtKB">
        <authorList>
            <consortium name="RefSeq"/>
        </authorList>
    </citation>
    <scope>IDENTIFICATION</scope>
    <source>
        <strain evidence="3">CBS 342.82</strain>
    </source>
</reference>
<dbReference type="OrthoDB" id="3338076at2759"/>
<keyword evidence="1" id="KW-0472">Membrane</keyword>
<reference evidence="3" key="1">
    <citation type="submission" date="2020-01" db="EMBL/GenBank/DDBJ databases">
        <authorList>
            <consortium name="DOE Joint Genome Institute"/>
            <person name="Haridas S."/>
            <person name="Albert R."/>
            <person name="Binder M."/>
            <person name="Bloem J."/>
            <person name="Labutti K."/>
            <person name="Salamov A."/>
            <person name="Andreopoulos B."/>
            <person name="Baker S.E."/>
            <person name="Barry K."/>
            <person name="Bills G."/>
            <person name="Bluhm B.H."/>
            <person name="Cannon C."/>
            <person name="Castanera R."/>
            <person name="Culley D.E."/>
            <person name="Daum C."/>
            <person name="Ezra D."/>
            <person name="Gonzalez J.B."/>
            <person name="Henrissat B."/>
            <person name="Kuo A."/>
            <person name="Liang C."/>
            <person name="Lipzen A."/>
            <person name="Lutzoni F."/>
            <person name="Magnuson J."/>
            <person name="Mondo S."/>
            <person name="Nolan M."/>
            <person name="Ohm R."/>
            <person name="Pangilinan J."/>
            <person name="Park H.-J."/>
            <person name="Ramirez L."/>
            <person name="Alfaro M."/>
            <person name="Sun H."/>
            <person name="Tritt A."/>
            <person name="Yoshinaga Y."/>
            <person name="Zwiers L.-H."/>
            <person name="Turgeon B.G."/>
            <person name="Goodwin S.B."/>
            <person name="Spatafora J.W."/>
            <person name="Crous P.W."/>
            <person name="Grigoriev I.V."/>
        </authorList>
    </citation>
    <scope>NUCLEOTIDE SEQUENCE</scope>
    <source>
        <strain evidence="3">CBS 342.82</strain>
    </source>
</reference>
<keyword evidence="1" id="KW-0812">Transmembrane</keyword>
<dbReference type="GO" id="GO:0006673">
    <property type="term" value="P:inositol phosphoceramide metabolic process"/>
    <property type="evidence" value="ECO:0007669"/>
    <property type="project" value="InterPro"/>
</dbReference>
<keyword evidence="2" id="KW-1185">Reference proteome</keyword>
<dbReference type="Pfam" id="PF08552">
    <property type="entry name" value="Kei1"/>
    <property type="match status" value="1"/>
</dbReference>
<evidence type="ECO:0000313" key="2">
    <source>
        <dbReference type="Proteomes" id="UP000504637"/>
    </source>
</evidence>
<protein>
    <submittedName>
        <fullName evidence="3">DUF1753-domain-containing protein</fullName>
    </submittedName>
</protein>
<keyword evidence="1" id="KW-1133">Transmembrane helix</keyword>
<sequence length="343" mass="36969">MALSIFQIPKPRSFLWVVSLRTAAEFITFTLLINRITGLYGILALFTGYHLNALQLSSYIYSLMVLVLVAWLAPAIRNPRDPLRNLALAWLYVIDTIVNTIYTVLFALGWFVLLAQHLNDGVPVSSGVSSAIGKGMMEDVAGFTDPKVPGAAVVEVVASPAEGAFTGQDAVAYAAPAVPGTSSLTAPGSLREVVMQPDSLTSVILLVIFGLLRLYFCLVVMSYARSILRGYIVSTSVANGGDYSDTSDASMAENPFRKGREEASLLGRIMISLPTRRYWLGRDEYPAASQSDWERSTSGKFQVAAMKELKVKIPNQLGRTRSGTGSLADIAEIGPSVGGFKSS</sequence>
<feature type="transmembrane region" description="Helical" evidence="1">
    <location>
        <begin position="58"/>
        <end position="76"/>
    </location>
</feature>
<gene>
    <name evidence="3" type="ORF">K489DRAFT_381828</name>
</gene>